<keyword evidence="2" id="KW-0813">Transport</keyword>
<evidence type="ECO:0000256" key="1">
    <source>
        <dbReference type="ARBA" id="ARBA00004202"/>
    </source>
</evidence>
<keyword evidence="6" id="KW-0472">Membrane</keyword>
<dbReference type="OrthoDB" id="4283894at2"/>
<keyword evidence="5 8" id="KW-0067">ATP-binding</keyword>
<evidence type="ECO:0000256" key="5">
    <source>
        <dbReference type="ARBA" id="ARBA00022840"/>
    </source>
</evidence>
<dbReference type="Pfam" id="PF00005">
    <property type="entry name" value="ABC_tran"/>
    <property type="match status" value="1"/>
</dbReference>
<comment type="caution">
    <text evidence="8">The sequence shown here is derived from an EMBL/GenBank/DDBJ whole genome shotgun (WGS) entry which is preliminary data.</text>
</comment>
<dbReference type="InterPro" id="IPR050086">
    <property type="entry name" value="MetN_ABC_transporter-like"/>
</dbReference>
<evidence type="ECO:0000313" key="9">
    <source>
        <dbReference type="Proteomes" id="UP000294927"/>
    </source>
</evidence>
<feature type="domain" description="ABC transporter" evidence="7">
    <location>
        <begin position="14"/>
        <end position="256"/>
    </location>
</feature>
<keyword evidence="3" id="KW-1003">Cell membrane</keyword>
<dbReference type="PROSITE" id="PS00211">
    <property type="entry name" value="ABC_TRANSPORTER_1"/>
    <property type="match status" value="1"/>
</dbReference>
<dbReference type="Proteomes" id="UP000294927">
    <property type="component" value="Unassembled WGS sequence"/>
</dbReference>
<dbReference type="InterPro" id="IPR027417">
    <property type="entry name" value="P-loop_NTPase"/>
</dbReference>
<dbReference type="PROSITE" id="PS50893">
    <property type="entry name" value="ABC_TRANSPORTER_2"/>
    <property type="match status" value="1"/>
</dbReference>
<dbReference type="InterPro" id="IPR017871">
    <property type="entry name" value="ABC_transporter-like_CS"/>
</dbReference>
<dbReference type="Gene3D" id="3.40.50.300">
    <property type="entry name" value="P-loop containing nucleotide triphosphate hydrolases"/>
    <property type="match status" value="1"/>
</dbReference>
<dbReference type="InterPro" id="IPR030679">
    <property type="entry name" value="ABC_ATPase_HisP-typ"/>
</dbReference>
<dbReference type="EMBL" id="SOCP01000001">
    <property type="protein sequence ID" value="TDV57922.1"/>
    <property type="molecule type" value="Genomic_DNA"/>
</dbReference>
<dbReference type="PANTHER" id="PTHR43166:SF35">
    <property type="entry name" value="L-CYSTINE IMPORT ATP-BINDING PROTEIN TCYN"/>
    <property type="match status" value="1"/>
</dbReference>
<dbReference type="GO" id="GO:0016887">
    <property type="term" value="F:ATP hydrolysis activity"/>
    <property type="evidence" value="ECO:0007669"/>
    <property type="project" value="InterPro"/>
</dbReference>
<organism evidence="8 9">
    <name type="scientific">Actinophytocola oryzae</name>
    <dbReference type="NCBI Taxonomy" id="502181"/>
    <lineage>
        <taxon>Bacteria</taxon>
        <taxon>Bacillati</taxon>
        <taxon>Actinomycetota</taxon>
        <taxon>Actinomycetes</taxon>
        <taxon>Pseudonocardiales</taxon>
        <taxon>Pseudonocardiaceae</taxon>
    </lineage>
</organism>
<dbReference type="GO" id="GO:0005886">
    <property type="term" value="C:plasma membrane"/>
    <property type="evidence" value="ECO:0007669"/>
    <property type="project" value="UniProtKB-SubCell"/>
</dbReference>
<keyword evidence="4" id="KW-0547">Nucleotide-binding</keyword>
<dbReference type="SMART" id="SM00382">
    <property type="entry name" value="AAA"/>
    <property type="match status" value="1"/>
</dbReference>
<protein>
    <submittedName>
        <fullName evidence="8">Amino acid ABC transporter ATP-binding protein (PAAT family)</fullName>
    </submittedName>
</protein>
<dbReference type="InterPro" id="IPR003593">
    <property type="entry name" value="AAA+_ATPase"/>
</dbReference>
<gene>
    <name evidence="8" type="ORF">CLV71_101796</name>
</gene>
<comment type="subcellular location">
    <subcellularLocation>
        <location evidence="1">Cell membrane</location>
        <topology evidence="1">Peripheral membrane protein</topology>
    </subcellularLocation>
</comment>
<keyword evidence="9" id="KW-1185">Reference proteome</keyword>
<reference evidence="8 9" key="1">
    <citation type="submission" date="2019-03" db="EMBL/GenBank/DDBJ databases">
        <title>Genomic Encyclopedia of Archaeal and Bacterial Type Strains, Phase II (KMG-II): from individual species to whole genera.</title>
        <authorList>
            <person name="Goeker M."/>
        </authorList>
    </citation>
    <scope>NUCLEOTIDE SEQUENCE [LARGE SCALE GENOMIC DNA]</scope>
    <source>
        <strain evidence="8 9">DSM 45499</strain>
    </source>
</reference>
<evidence type="ECO:0000256" key="4">
    <source>
        <dbReference type="ARBA" id="ARBA00022741"/>
    </source>
</evidence>
<evidence type="ECO:0000256" key="3">
    <source>
        <dbReference type="ARBA" id="ARBA00022475"/>
    </source>
</evidence>
<dbReference type="AlphaFoldDB" id="A0A4R7W5Q4"/>
<dbReference type="PANTHER" id="PTHR43166">
    <property type="entry name" value="AMINO ACID IMPORT ATP-BINDING PROTEIN"/>
    <property type="match status" value="1"/>
</dbReference>
<proteinExistence type="predicted"/>
<evidence type="ECO:0000313" key="8">
    <source>
        <dbReference type="EMBL" id="TDV57922.1"/>
    </source>
</evidence>
<dbReference type="PIRSF" id="PIRSF039085">
    <property type="entry name" value="ABC_ATPase_HisP"/>
    <property type="match status" value="1"/>
</dbReference>
<dbReference type="GO" id="GO:0015424">
    <property type="term" value="F:ABC-type amino acid transporter activity"/>
    <property type="evidence" value="ECO:0007669"/>
    <property type="project" value="InterPro"/>
</dbReference>
<dbReference type="RefSeq" id="WP_133901129.1">
    <property type="nucleotide sequence ID" value="NZ_SOCP01000001.1"/>
</dbReference>
<name>A0A4R7W5Q4_9PSEU</name>
<dbReference type="InterPro" id="IPR003439">
    <property type="entry name" value="ABC_transporter-like_ATP-bd"/>
</dbReference>
<sequence length="263" mass="28590">MTDTAEQNPEPARIRVHGLEKSFGDQKVLRGIDFESRRGTSTVLLGPSGSGKTTVLRSLNVLDTPDRGVIGIDDVEVDFATLPAGKAGRRESNRLRAQSGMVFQAHNLFPHRTVLENIVEGPVVAQGRPREEAVADARVLLDQVGLGDRGDAYPFQLSGGQQQRVGIARALALKPRVVLFDEPTSALDPELVGEVLAVIKDLATQDWTTVIVTHEIRFAEQVADHVLFLDGGVIVEQGPSAQVIGDPVEDRTRRFLKRILDPG</sequence>
<evidence type="ECO:0000256" key="6">
    <source>
        <dbReference type="ARBA" id="ARBA00023136"/>
    </source>
</evidence>
<evidence type="ECO:0000256" key="2">
    <source>
        <dbReference type="ARBA" id="ARBA00022448"/>
    </source>
</evidence>
<evidence type="ECO:0000259" key="7">
    <source>
        <dbReference type="PROSITE" id="PS50893"/>
    </source>
</evidence>
<dbReference type="SUPFAM" id="SSF52540">
    <property type="entry name" value="P-loop containing nucleoside triphosphate hydrolases"/>
    <property type="match status" value="1"/>
</dbReference>
<dbReference type="GO" id="GO:0005524">
    <property type="term" value="F:ATP binding"/>
    <property type="evidence" value="ECO:0007669"/>
    <property type="project" value="UniProtKB-KW"/>
</dbReference>
<accession>A0A4R7W5Q4</accession>